<evidence type="ECO:0000313" key="4">
    <source>
        <dbReference type="Proteomes" id="UP000297245"/>
    </source>
</evidence>
<dbReference type="OrthoDB" id="164951at2759"/>
<dbReference type="EMBL" id="ML179977">
    <property type="protein sequence ID" value="THU79784.1"/>
    <property type="molecule type" value="Genomic_DNA"/>
</dbReference>
<proteinExistence type="predicted"/>
<dbReference type="GO" id="GO:0003677">
    <property type="term" value="F:DNA binding"/>
    <property type="evidence" value="ECO:0007669"/>
    <property type="project" value="InterPro"/>
</dbReference>
<dbReference type="GO" id="GO:0006310">
    <property type="term" value="P:DNA recombination"/>
    <property type="evidence" value="ECO:0007669"/>
    <property type="project" value="UniProtKB-KW"/>
</dbReference>
<keyword evidence="4" id="KW-1185">Reference proteome</keyword>
<feature type="region of interest" description="Disordered" evidence="2">
    <location>
        <begin position="1"/>
        <end position="61"/>
    </location>
</feature>
<dbReference type="AlphaFoldDB" id="A0A4S8KV39"/>
<reference evidence="3 4" key="1">
    <citation type="journal article" date="2019" name="Nat. Ecol. Evol.">
        <title>Megaphylogeny resolves global patterns of mushroom evolution.</title>
        <authorList>
            <person name="Varga T."/>
            <person name="Krizsan K."/>
            <person name="Foldi C."/>
            <person name="Dima B."/>
            <person name="Sanchez-Garcia M."/>
            <person name="Sanchez-Ramirez S."/>
            <person name="Szollosi G.J."/>
            <person name="Szarkandi J.G."/>
            <person name="Papp V."/>
            <person name="Albert L."/>
            <person name="Andreopoulos W."/>
            <person name="Angelini C."/>
            <person name="Antonin V."/>
            <person name="Barry K.W."/>
            <person name="Bougher N.L."/>
            <person name="Buchanan P."/>
            <person name="Buyck B."/>
            <person name="Bense V."/>
            <person name="Catcheside P."/>
            <person name="Chovatia M."/>
            <person name="Cooper J."/>
            <person name="Damon W."/>
            <person name="Desjardin D."/>
            <person name="Finy P."/>
            <person name="Geml J."/>
            <person name="Haridas S."/>
            <person name="Hughes K."/>
            <person name="Justo A."/>
            <person name="Karasinski D."/>
            <person name="Kautmanova I."/>
            <person name="Kiss B."/>
            <person name="Kocsube S."/>
            <person name="Kotiranta H."/>
            <person name="LaButti K.M."/>
            <person name="Lechner B.E."/>
            <person name="Liimatainen K."/>
            <person name="Lipzen A."/>
            <person name="Lukacs Z."/>
            <person name="Mihaltcheva S."/>
            <person name="Morgado L.N."/>
            <person name="Niskanen T."/>
            <person name="Noordeloos M.E."/>
            <person name="Ohm R.A."/>
            <person name="Ortiz-Santana B."/>
            <person name="Ovrebo C."/>
            <person name="Racz N."/>
            <person name="Riley R."/>
            <person name="Savchenko A."/>
            <person name="Shiryaev A."/>
            <person name="Soop K."/>
            <person name="Spirin V."/>
            <person name="Szebenyi C."/>
            <person name="Tomsovsky M."/>
            <person name="Tulloss R.E."/>
            <person name="Uehling J."/>
            <person name="Grigoriev I.V."/>
            <person name="Vagvolgyi C."/>
            <person name="Papp T."/>
            <person name="Martin F.M."/>
            <person name="Miettinen O."/>
            <person name="Hibbett D.S."/>
            <person name="Nagy L.G."/>
        </authorList>
    </citation>
    <scope>NUCLEOTIDE SEQUENCE [LARGE SCALE GENOMIC DNA]</scope>
    <source>
        <strain evidence="3 4">CBS 962.96</strain>
    </source>
</reference>
<evidence type="ECO:0000313" key="3">
    <source>
        <dbReference type="EMBL" id="THU79784.1"/>
    </source>
</evidence>
<feature type="compositionally biased region" description="Basic and acidic residues" evidence="2">
    <location>
        <begin position="39"/>
        <end position="48"/>
    </location>
</feature>
<dbReference type="InterPro" id="IPR013762">
    <property type="entry name" value="Integrase-like_cat_sf"/>
</dbReference>
<sequence length="701" mass="80478">MPKATESGKPKKTQQRTKKPRKPQSERQSPQGQKSFQKLFKESQEQQRKHGKSENTSATMQTKKWLEDFMAQSGDAGQLFEESREVVDLLGDGDENEDDEDRDCNFATCLDGPPTQTTPLVITLFMYTKCFEQGKGDSTAWHIFAGWKYHYDQIEDRERGEWVGNPTTSPLVADMLAACKNKDGETEQRHSHVMTIEDMVTLYNWSCKLCPDSAAVMKMEEQALKTEHLYFRAFISVAFTLWTRNCEMSTLKAKDIDWVTDLRPNAPPTDPSAINIRLRERKGWQRKQNKGETQLNGHRYRIPSQPKIPAIDTKAHLEAWKGHYETHLLRRPLEPEDYIFPSILTNRKSDHIHFSTPVLADSTKKKVNEFAAAAGLPGAGRYTTHCFRRGGAQYRFMYAPVGERWTLAMVRWWGGWSPNERQDHSDALFPISLARRDSYLGESAEQAPLKTSEARTLFGDLKAWMSQTQTRTFSQVNAPTNHIPFSVYPSPYALYPPSQNLQMIVPNQYPIPPQSFDQFPSPSYWIQHPPSQSNFNTNHSPHIIDPYIPNNMSSTQPVRFSHYSSIPIGTTSYSSPITNSQNPISNAPFLLTIPKLPSGAKAFKQLVKDWDELDPQRGLPVALKDWKREWYTDRTVAQLYGQRRKVAIEFIEIYKRDELSFFAAYPEHKRGTKALHDAILERQKDEGRAKSQNSRYQSDND</sequence>
<dbReference type="Gene3D" id="1.10.443.10">
    <property type="entry name" value="Intergrase catalytic core"/>
    <property type="match status" value="1"/>
</dbReference>
<dbReference type="GO" id="GO:0015074">
    <property type="term" value="P:DNA integration"/>
    <property type="evidence" value="ECO:0007669"/>
    <property type="project" value="InterPro"/>
</dbReference>
<keyword evidence="1" id="KW-0233">DNA recombination</keyword>
<gene>
    <name evidence="3" type="ORF">K435DRAFT_823833</name>
</gene>
<feature type="compositionally biased region" description="Polar residues" evidence="2">
    <location>
        <begin position="26"/>
        <end position="36"/>
    </location>
</feature>
<feature type="compositionally biased region" description="Basic residues" evidence="2">
    <location>
        <begin position="10"/>
        <end position="22"/>
    </location>
</feature>
<protein>
    <recommendedName>
        <fullName evidence="5">Tyr recombinase domain-containing protein</fullName>
    </recommendedName>
</protein>
<evidence type="ECO:0000256" key="1">
    <source>
        <dbReference type="ARBA" id="ARBA00023172"/>
    </source>
</evidence>
<feature type="compositionally biased region" description="Polar residues" evidence="2">
    <location>
        <begin position="690"/>
        <end position="701"/>
    </location>
</feature>
<accession>A0A4S8KV39</accession>
<name>A0A4S8KV39_DENBC</name>
<feature type="compositionally biased region" description="Basic and acidic residues" evidence="2">
    <location>
        <begin position="680"/>
        <end position="689"/>
    </location>
</feature>
<evidence type="ECO:0000256" key="2">
    <source>
        <dbReference type="SAM" id="MobiDB-lite"/>
    </source>
</evidence>
<feature type="region of interest" description="Disordered" evidence="2">
    <location>
        <begin position="680"/>
        <end position="701"/>
    </location>
</feature>
<organism evidence="3 4">
    <name type="scientific">Dendrothele bispora (strain CBS 962.96)</name>
    <dbReference type="NCBI Taxonomy" id="1314807"/>
    <lineage>
        <taxon>Eukaryota</taxon>
        <taxon>Fungi</taxon>
        <taxon>Dikarya</taxon>
        <taxon>Basidiomycota</taxon>
        <taxon>Agaricomycotina</taxon>
        <taxon>Agaricomycetes</taxon>
        <taxon>Agaricomycetidae</taxon>
        <taxon>Agaricales</taxon>
        <taxon>Agaricales incertae sedis</taxon>
        <taxon>Dendrothele</taxon>
    </lineage>
</organism>
<dbReference type="SUPFAM" id="SSF56349">
    <property type="entry name" value="DNA breaking-rejoining enzymes"/>
    <property type="match status" value="1"/>
</dbReference>
<evidence type="ECO:0008006" key="5">
    <source>
        <dbReference type="Google" id="ProtNLM"/>
    </source>
</evidence>
<dbReference type="InterPro" id="IPR011010">
    <property type="entry name" value="DNA_brk_join_enz"/>
</dbReference>
<dbReference type="Proteomes" id="UP000297245">
    <property type="component" value="Unassembled WGS sequence"/>
</dbReference>